<dbReference type="InterPro" id="IPR036420">
    <property type="entry name" value="BRCT_dom_sf"/>
</dbReference>
<dbReference type="STRING" id="3750.A0A498HDD9"/>
<evidence type="ECO:0000256" key="1">
    <source>
        <dbReference type="ARBA" id="ARBA00004123"/>
    </source>
</evidence>
<dbReference type="SUPFAM" id="SSF52113">
    <property type="entry name" value="BRCT domain"/>
    <property type="match status" value="1"/>
</dbReference>
<evidence type="ECO:0000256" key="5">
    <source>
        <dbReference type="ARBA" id="ARBA00023242"/>
    </source>
</evidence>
<keyword evidence="9" id="KW-1185">Reference proteome</keyword>
<evidence type="ECO:0000256" key="6">
    <source>
        <dbReference type="SAM" id="MobiDB-lite"/>
    </source>
</evidence>
<gene>
    <name evidence="8" type="ORF">DVH24_031402</name>
</gene>
<keyword evidence="5" id="KW-0539">Nucleus</keyword>
<keyword evidence="3" id="KW-0227">DNA damage</keyword>
<dbReference type="GO" id="GO:0006303">
    <property type="term" value="P:double-strand break repair via nonhomologous end joining"/>
    <property type="evidence" value="ECO:0007669"/>
    <property type="project" value="InterPro"/>
</dbReference>
<dbReference type="InterPro" id="IPR045080">
    <property type="entry name" value="BRCT_XRCC1_rpt1"/>
</dbReference>
<dbReference type="SMART" id="SM00292">
    <property type="entry name" value="BRCT"/>
    <property type="match status" value="1"/>
</dbReference>
<dbReference type="GO" id="GO:0003684">
    <property type="term" value="F:damaged DNA binding"/>
    <property type="evidence" value="ECO:0007669"/>
    <property type="project" value="InterPro"/>
</dbReference>
<comment type="subcellular location">
    <subcellularLocation>
        <location evidence="1">Nucleus</location>
    </subcellularLocation>
</comment>
<dbReference type="Proteomes" id="UP000290289">
    <property type="component" value="Chromosome 17"/>
</dbReference>
<accession>A0A498HDD9</accession>
<evidence type="ECO:0000256" key="3">
    <source>
        <dbReference type="ARBA" id="ARBA00022763"/>
    </source>
</evidence>
<dbReference type="InterPro" id="IPR001357">
    <property type="entry name" value="BRCT_dom"/>
</dbReference>
<evidence type="ECO:0000256" key="2">
    <source>
        <dbReference type="ARBA" id="ARBA00022737"/>
    </source>
</evidence>
<feature type="region of interest" description="Disordered" evidence="6">
    <location>
        <begin position="408"/>
        <end position="438"/>
    </location>
</feature>
<dbReference type="CDD" id="cd17725">
    <property type="entry name" value="BRCT_XRCC1_rpt1"/>
    <property type="match status" value="1"/>
</dbReference>
<feature type="region of interest" description="Disordered" evidence="6">
    <location>
        <begin position="63"/>
        <end position="150"/>
    </location>
</feature>
<dbReference type="PANTHER" id="PTHR11370:SF5">
    <property type="entry name" value="DNA REPAIR PROTEIN XRCC1"/>
    <property type="match status" value="1"/>
</dbReference>
<feature type="domain" description="BRCT" evidence="7">
    <location>
        <begin position="152"/>
        <end position="240"/>
    </location>
</feature>
<keyword evidence="4" id="KW-0234">DNA repair</keyword>
<feature type="compositionally biased region" description="Basic and acidic residues" evidence="6">
    <location>
        <begin position="100"/>
        <end position="111"/>
    </location>
</feature>
<keyword evidence="2" id="KW-0677">Repeat</keyword>
<dbReference type="Gene3D" id="3.40.50.10190">
    <property type="entry name" value="BRCT domain"/>
    <property type="match status" value="1"/>
</dbReference>
<organism evidence="8 9">
    <name type="scientific">Malus domestica</name>
    <name type="common">Apple</name>
    <name type="synonym">Pyrus malus</name>
    <dbReference type="NCBI Taxonomy" id="3750"/>
    <lineage>
        <taxon>Eukaryota</taxon>
        <taxon>Viridiplantae</taxon>
        <taxon>Streptophyta</taxon>
        <taxon>Embryophyta</taxon>
        <taxon>Tracheophyta</taxon>
        <taxon>Spermatophyta</taxon>
        <taxon>Magnoliopsida</taxon>
        <taxon>eudicotyledons</taxon>
        <taxon>Gunneridae</taxon>
        <taxon>Pentapetalae</taxon>
        <taxon>rosids</taxon>
        <taxon>fabids</taxon>
        <taxon>Rosales</taxon>
        <taxon>Rosaceae</taxon>
        <taxon>Amygdaloideae</taxon>
        <taxon>Maleae</taxon>
        <taxon>Malus</taxon>
    </lineage>
</organism>
<sequence length="465" mass="51199">MNLVSRFHLSPPYHLLPLMTPVPTCALRFDRALLTRGHHSATPPLFGRRKQLRKIEAKPNFCTELEAIPGPPSEREANGSQGNGSDKAGKRSLPSWISSRDNESESPEKKLTGAAEGEESNEEGKPGVARGRGGTPSKDIKKSSASSSGTANFSKLMEGVVFVLSGFVNPERSNLRSQALEMGAEYQPDWSSDCTLLVCAFPNTPKFRQVEADCGTIVSKDWISECYAQKKLVDIESYLMNAGKPWRKSSVSHQNSQDKKVSRPSKSKKQDGETPLKPTAPATSKIKASNTVKECFSPSKVKKWAVDDLNKTISWLESQEEKPEPDEIKQIAAEGILTCLQDAIEFLEQKQDVRKITEQWNFIPRVVEELAKLEGIGNNSAAVSKEDLCKQAVDCKQIYEAELNGFGDESSKKKPKVERQERDTGKTEGICSGAAGYDSDDTIEMTEEEIDHAYNNVASKIANAV</sequence>
<dbReference type="PANTHER" id="PTHR11370">
    <property type="entry name" value="DNA-REPAIR PROTEIN XRCC1"/>
    <property type="match status" value="1"/>
</dbReference>
<dbReference type="PROSITE" id="PS50172">
    <property type="entry name" value="BRCT"/>
    <property type="match status" value="1"/>
</dbReference>
<dbReference type="FunFam" id="3.40.50.10190:FF:000008">
    <property type="entry name" value="X-ray repair cross complementing 1"/>
    <property type="match status" value="1"/>
</dbReference>
<name>A0A498HDD9_MALDO</name>
<proteinExistence type="predicted"/>
<protein>
    <recommendedName>
        <fullName evidence="7">BRCT domain-containing protein</fullName>
    </recommendedName>
</protein>
<dbReference type="Pfam" id="PF00533">
    <property type="entry name" value="BRCT"/>
    <property type="match status" value="1"/>
</dbReference>
<reference evidence="8 9" key="1">
    <citation type="submission" date="2018-10" db="EMBL/GenBank/DDBJ databases">
        <title>A high-quality apple genome assembly.</title>
        <authorList>
            <person name="Hu J."/>
        </authorList>
    </citation>
    <scope>NUCLEOTIDE SEQUENCE [LARGE SCALE GENOMIC DNA]</scope>
    <source>
        <strain evidence="9">cv. HFTH1</strain>
        <tissue evidence="8">Young leaf</tissue>
    </source>
</reference>
<feature type="region of interest" description="Disordered" evidence="6">
    <location>
        <begin position="246"/>
        <end position="284"/>
    </location>
</feature>
<evidence type="ECO:0000313" key="8">
    <source>
        <dbReference type="EMBL" id="RXH69069.1"/>
    </source>
</evidence>
<evidence type="ECO:0000256" key="4">
    <source>
        <dbReference type="ARBA" id="ARBA00023204"/>
    </source>
</evidence>
<dbReference type="EMBL" id="RDQH01000343">
    <property type="protein sequence ID" value="RXH69069.1"/>
    <property type="molecule type" value="Genomic_DNA"/>
</dbReference>
<dbReference type="GO" id="GO:0000012">
    <property type="term" value="P:single strand break repair"/>
    <property type="evidence" value="ECO:0007669"/>
    <property type="project" value="InterPro"/>
</dbReference>
<dbReference type="GO" id="GO:0005634">
    <property type="term" value="C:nucleus"/>
    <property type="evidence" value="ECO:0007669"/>
    <property type="project" value="UniProtKB-SubCell"/>
</dbReference>
<feature type="compositionally biased region" description="Basic and acidic residues" evidence="6">
    <location>
        <begin position="409"/>
        <end position="426"/>
    </location>
</feature>
<evidence type="ECO:0000259" key="7">
    <source>
        <dbReference type="PROSITE" id="PS50172"/>
    </source>
</evidence>
<dbReference type="GO" id="GO:0006284">
    <property type="term" value="P:base-excision repair"/>
    <property type="evidence" value="ECO:0007669"/>
    <property type="project" value="InterPro"/>
</dbReference>
<dbReference type="AlphaFoldDB" id="A0A498HDD9"/>
<evidence type="ECO:0000313" key="9">
    <source>
        <dbReference type="Proteomes" id="UP000290289"/>
    </source>
</evidence>
<comment type="caution">
    <text evidence="8">The sequence shown here is derived from an EMBL/GenBank/DDBJ whole genome shotgun (WGS) entry which is preliminary data.</text>
</comment>